<organism evidence="6 7">
    <name type="scientific">Luteimonas marina</name>
    <dbReference type="NCBI Taxonomy" id="488485"/>
    <lineage>
        <taxon>Bacteria</taxon>
        <taxon>Pseudomonadati</taxon>
        <taxon>Pseudomonadota</taxon>
        <taxon>Gammaproteobacteria</taxon>
        <taxon>Lysobacterales</taxon>
        <taxon>Lysobacteraceae</taxon>
        <taxon>Luteimonas</taxon>
    </lineage>
</organism>
<dbReference type="CDD" id="cd00305">
    <property type="entry name" value="Cu-Zn_Superoxide_Dismutase"/>
    <property type="match status" value="1"/>
</dbReference>
<name>A0A5C5U059_9GAMM</name>
<dbReference type="GO" id="GO:0005507">
    <property type="term" value="F:copper ion binding"/>
    <property type="evidence" value="ECO:0007669"/>
    <property type="project" value="InterPro"/>
</dbReference>
<keyword evidence="4" id="KW-0732">Signal</keyword>
<comment type="similarity">
    <text evidence="1 2">Belongs to the Cu-Zn superoxide dismutase family.</text>
</comment>
<sequence length="206" mass="20377">MRKTPLLLLPAALLIAACQPQAPADPEVATPPAEPAATAGMEATDTAPPGEVHDMVSTTATAELKPTQGNTAAGTLAFAIVDGGIRVTGEVTGLAPGSEHGFHVHENGDCSAPDATSAGGHFNPAATDHGRVGHGAHHAGDSDNIVANDQGVAAVDTLLQGATLGDGEPTEIIGRGVIVHADPDDYATQPTGNAGARLACGVIIGS</sequence>
<evidence type="ECO:0000256" key="1">
    <source>
        <dbReference type="ARBA" id="ARBA00010457"/>
    </source>
</evidence>
<dbReference type="AlphaFoldDB" id="A0A5C5U059"/>
<dbReference type="RefSeq" id="WP_146388422.1">
    <property type="nucleotide sequence ID" value="NZ_VOHK01000005.1"/>
</dbReference>
<dbReference type="Gene3D" id="2.60.40.200">
    <property type="entry name" value="Superoxide dismutase, copper/zinc binding domain"/>
    <property type="match status" value="1"/>
</dbReference>
<dbReference type="InterPro" id="IPR024134">
    <property type="entry name" value="SOD_Cu/Zn_/chaperone"/>
</dbReference>
<keyword evidence="7" id="KW-1185">Reference proteome</keyword>
<evidence type="ECO:0000313" key="6">
    <source>
        <dbReference type="EMBL" id="TWT19306.1"/>
    </source>
</evidence>
<comment type="catalytic activity">
    <reaction evidence="2">
        <text>2 superoxide + 2 H(+) = H2O2 + O2</text>
        <dbReference type="Rhea" id="RHEA:20696"/>
        <dbReference type="ChEBI" id="CHEBI:15378"/>
        <dbReference type="ChEBI" id="CHEBI:15379"/>
        <dbReference type="ChEBI" id="CHEBI:16240"/>
        <dbReference type="ChEBI" id="CHEBI:18421"/>
        <dbReference type="EC" id="1.15.1.1"/>
    </reaction>
</comment>
<comment type="cofactor">
    <cofactor evidence="2">
        <name>Zn(2+)</name>
        <dbReference type="ChEBI" id="CHEBI:29105"/>
    </cofactor>
    <text evidence="2">Binds 1 zinc ion per subunit.</text>
</comment>
<dbReference type="InterPro" id="IPR036423">
    <property type="entry name" value="SOD-like_Cu/Zn_dom_sf"/>
</dbReference>
<proteinExistence type="inferred from homology"/>
<reference evidence="6 7" key="1">
    <citation type="journal article" date="2008" name="Int. J. Syst. Evol. Microbiol.">
        <title>Luteimonas marina sp. nov., isolated from seawater.</title>
        <authorList>
            <person name="Baik K.S."/>
            <person name="Park S.C."/>
            <person name="Kim M.S."/>
            <person name="Kim E.M."/>
            <person name="Park C."/>
            <person name="Chun J."/>
            <person name="Seong C.N."/>
        </authorList>
    </citation>
    <scope>NUCLEOTIDE SEQUENCE [LARGE SCALE GENOMIC DNA]</scope>
    <source>
        <strain evidence="6 7">FR1330</strain>
    </source>
</reference>
<dbReference type="PROSITE" id="PS00332">
    <property type="entry name" value="SOD_CU_ZN_2"/>
    <property type="match status" value="1"/>
</dbReference>
<comment type="cofactor">
    <cofactor evidence="2">
        <name>Cu cation</name>
        <dbReference type="ChEBI" id="CHEBI:23378"/>
    </cofactor>
    <text evidence="2">Binds 1 copper ion per subunit.</text>
</comment>
<feature type="region of interest" description="Disordered" evidence="3">
    <location>
        <begin position="119"/>
        <end position="144"/>
    </location>
</feature>
<comment type="function">
    <text evidence="2">Destroys radicals which are normally produced within the cells and which are toxic to biological systems.</text>
</comment>
<dbReference type="PROSITE" id="PS51257">
    <property type="entry name" value="PROKAR_LIPOPROTEIN"/>
    <property type="match status" value="1"/>
</dbReference>
<evidence type="ECO:0000313" key="7">
    <source>
        <dbReference type="Proteomes" id="UP000319980"/>
    </source>
</evidence>
<dbReference type="InterPro" id="IPR001424">
    <property type="entry name" value="SOD_Cu_Zn_dom"/>
</dbReference>
<evidence type="ECO:0000256" key="4">
    <source>
        <dbReference type="SAM" id="SignalP"/>
    </source>
</evidence>
<evidence type="ECO:0000256" key="3">
    <source>
        <dbReference type="SAM" id="MobiDB-lite"/>
    </source>
</evidence>
<dbReference type="InterPro" id="IPR018152">
    <property type="entry name" value="SOD_Cu/Zn_BS"/>
</dbReference>
<dbReference type="Proteomes" id="UP000319980">
    <property type="component" value="Unassembled WGS sequence"/>
</dbReference>
<protein>
    <recommendedName>
        <fullName evidence="2">Superoxide dismutase [Cu-Zn]</fullName>
        <ecNumber evidence="2">1.15.1.1</ecNumber>
    </recommendedName>
</protein>
<dbReference type="SUPFAM" id="SSF49329">
    <property type="entry name" value="Cu,Zn superoxide dismutase-like"/>
    <property type="match status" value="1"/>
</dbReference>
<keyword evidence="2" id="KW-0862">Zinc</keyword>
<dbReference type="PROSITE" id="PS00087">
    <property type="entry name" value="SOD_CU_ZN_1"/>
    <property type="match status" value="1"/>
</dbReference>
<dbReference type="PANTHER" id="PTHR10003">
    <property type="entry name" value="SUPEROXIDE DISMUTASE CU-ZN -RELATED"/>
    <property type="match status" value="1"/>
</dbReference>
<gene>
    <name evidence="6" type="ORF">FQY83_13195</name>
</gene>
<dbReference type="EMBL" id="VOHK01000005">
    <property type="protein sequence ID" value="TWT19306.1"/>
    <property type="molecule type" value="Genomic_DNA"/>
</dbReference>
<dbReference type="GO" id="GO:0004784">
    <property type="term" value="F:superoxide dismutase activity"/>
    <property type="evidence" value="ECO:0007669"/>
    <property type="project" value="UniProtKB-EC"/>
</dbReference>
<dbReference type="EC" id="1.15.1.1" evidence="2"/>
<accession>A0A5C5U059</accession>
<dbReference type="Pfam" id="PF00080">
    <property type="entry name" value="Sod_Cu"/>
    <property type="match status" value="1"/>
</dbReference>
<feature type="chain" id="PRO_5023036413" description="Superoxide dismutase [Cu-Zn]" evidence="4">
    <location>
        <begin position="25"/>
        <end position="206"/>
    </location>
</feature>
<keyword evidence="2" id="KW-0479">Metal-binding</keyword>
<keyword evidence="2" id="KW-0560">Oxidoreductase</keyword>
<feature type="signal peptide" evidence="4">
    <location>
        <begin position="1"/>
        <end position="24"/>
    </location>
</feature>
<dbReference type="PRINTS" id="PR00068">
    <property type="entry name" value="CUZNDISMTASE"/>
</dbReference>
<keyword evidence="2" id="KW-0186">Copper</keyword>
<evidence type="ECO:0000259" key="5">
    <source>
        <dbReference type="Pfam" id="PF00080"/>
    </source>
</evidence>
<dbReference type="OrthoDB" id="5431326at2"/>
<feature type="domain" description="Superoxide dismutase copper/zinc binding" evidence="5">
    <location>
        <begin position="74"/>
        <end position="203"/>
    </location>
</feature>
<evidence type="ECO:0000256" key="2">
    <source>
        <dbReference type="RuleBase" id="RU000393"/>
    </source>
</evidence>
<comment type="caution">
    <text evidence="6">The sequence shown here is derived from an EMBL/GenBank/DDBJ whole genome shotgun (WGS) entry which is preliminary data.</text>
</comment>